<keyword evidence="2" id="KW-0677">Repeat</keyword>
<dbReference type="SUPFAM" id="SSF52833">
    <property type="entry name" value="Thioredoxin-like"/>
    <property type="match status" value="1"/>
</dbReference>
<dbReference type="InterPro" id="IPR012336">
    <property type="entry name" value="Thioredoxin-like_fold"/>
</dbReference>
<evidence type="ECO:0000256" key="3">
    <source>
        <dbReference type="ARBA" id="ARBA00023002"/>
    </source>
</evidence>
<dbReference type="InterPro" id="IPR052259">
    <property type="entry name" value="Nucleoredoxin-like"/>
</dbReference>
<keyword evidence="3" id="KW-0560">Oxidoreductase</keyword>
<comment type="catalytic activity">
    <reaction evidence="6">
        <text>[protein]-dithiol + NAD(+) = [protein]-disulfide + NADH + H(+)</text>
        <dbReference type="Rhea" id="RHEA:18749"/>
        <dbReference type="Rhea" id="RHEA-COMP:10593"/>
        <dbReference type="Rhea" id="RHEA-COMP:10594"/>
        <dbReference type="ChEBI" id="CHEBI:15378"/>
        <dbReference type="ChEBI" id="CHEBI:29950"/>
        <dbReference type="ChEBI" id="CHEBI:50058"/>
        <dbReference type="ChEBI" id="CHEBI:57540"/>
        <dbReference type="ChEBI" id="CHEBI:57945"/>
        <dbReference type="EC" id="1.8.1.8"/>
    </reaction>
</comment>
<dbReference type="AlphaFoldDB" id="A0A0N4U404"/>
<keyword evidence="4" id="KW-0520">NAD</keyword>
<dbReference type="WBParaSite" id="DME_0000148401-mRNA-1">
    <property type="protein sequence ID" value="DME_0000148401-mRNA-1"/>
    <property type="gene ID" value="DME_0000148401"/>
</dbReference>
<evidence type="ECO:0000313" key="10">
    <source>
        <dbReference type="WBParaSite" id="DME_0000148401-mRNA-1"/>
    </source>
</evidence>
<evidence type="ECO:0000256" key="5">
    <source>
        <dbReference type="ARBA" id="ARBA00025782"/>
    </source>
</evidence>
<comment type="catalytic activity">
    <reaction evidence="7">
        <text>[protein]-dithiol + NADP(+) = [protein]-disulfide + NADPH + H(+)</text>
        <dbReference type="Rhea" id="RHEA:18753"/>
        <dbReference type="Rhea" id="RHEA-COMP:10593"/>
        <dbReference type="Rhea" id="RHEA-COMP:10594"/>
        <dbReference type="ChEBI" id="CHEBI:15378"/>
        <dbReference type="ChEBI" id="CHEBI:29950"/>
        <dbReference type="ChEBI" id="CHEBI:50058"/>
        <dbReference type="ChEBI" id="CHEBI:57783"/>
        <dbReference type="ChEBI" id="CHEBI:58349"/>
        <dbReference type="EC" id="1.8.1.8"/>
    </reaction>
</comment>
<dbReference type="InterPro" id="IPR036249">
    <property type="entry name" value="Thioredoxin-like_sf"/>
</dbReference>
<dbReference type="Gene3D" id="3.40.30.10">
    <property type="entry name" value="Glutaredoxin"/>
    <property type="match status" value="1"/>
</dbReference>
<dbReference type="Pfam" id="PF13905">
    <property type="entry name" value="Thioredoxin_8"/>
    <property type="match status" value="1"/>
</dbReference>
<feature type="domain" description="Thioredoxin" evidence="8">
    <location>
        <begin position="1"/>
        <end position="115"/>
    </location>
</feature>
<evidence type="ECO:0000259" key="8">
    <source>
        <dbReference type="PROSITE" id="PS51352"/>
    </source>
</evidence>
<evidence type="ECO:0000256" key="2">
    <source>
        <dbReference type="ARBA" id="ARBA00022737"/>
    </source>
</evidence>
<dbReference type="InterPro" id="IPR017937">
    <property type="entry name" value="Thioredoxin_CS"/>
</dbReference>
<dbReference type="PROSITE" id="PS00194">
    <property type="entry name" value="THIOREDOXIN_1"/>
    <property type="match status" value="1"/>
</dbReference>
<dbReference type="PANTHER" id="PTHR13871">
    <property type="entry name" value="THIOREDOXIN"/>
    <property type="match status" value="1"/>
</dbReference>
<evidence type="ECO:0000256" key="4">
    <source>
        <dbReference type="ARBA" id="ARBA00023027"/>
    </source>
</evidence>
<dbReference type="EC" id="1.8.1.8" evidence="1"/>
<evidence type="ECO:0000256" key="6">
    <source>
        <dbReference type="ARBA" id="ARBA00047388"/>
    </source>
</evidence>
<dbReference type="InterPro" id="IPR013766">
    <property type="entry name" value="Thioredoxin_domain"/>
</dbReference>
<dbReference type="GO" id="GO:0047134">
    <property type="term" value="F:protein-disulfide reductase [NAD(P)H] activity"/>
    <property type="evidence" value="ECO:0007669"/>
    <property type="project" value="UniProtKB-EC"/>
</dbReference>
<reference evidence="10" key="1">
    <citation type="submission" date="2017-02" db="UniProtKB">
        <authorList>
            <consortium name="WormBaseParasite"/>
        </authorList>
    </citation>
    <scope>IDENTIFICATION</scope>
</reference>
<evidence type="ECO:0000313" key="9">
    <source>
        <dbReference type="Proteomes" id="UP000038040"/>
    </source>
</evidence>
<dbReference type="Proteomes" id="UP000038040">
    <property type="component" value="Unplaced"/>
</dbReference>
<dbReference type="PROSITE" id="PS51352">
    <property type="entry name" value="THIOREDOXIN_2"/>
    <property type="match status" value="1"/>
</dbReference>
<accession>A0A0N4U404</accession>
<protein>
    <recommendedName>
        <fullName evidence="1">protein-disulfide reductase</fullName>
        <ecNumber evidence="1">1.8.1.8</ecNumber>
    </recommendedName>
</protein>
<sequence>LLYFSSGWCGYCKLFTPKLKKWYEEAGKKEGIEIIWISRDRAAEDQVEYYEKSLPNVPYIPFGDNHIQELLTKYKVKTIPAAMLVNNEGEVVEMDARNKIEVNDMKNTFVYECIFV</sequence>
<dbReference type="PANTHER" id="PTHR13871:SF18">
    <property type="entry name" value="THIOREDOXIN DOMAIN-CONTAINING PROTEIN"/>
    <property type="match status" value="1"/>
</dbReference>
<comment type="similarity">
    <text evidence="5">Belongs to the nucleoredoxin family.</text>
</comment>
<organism evidence="9 10">
    <name type="scientific">Dracunculus medinensis</name>
    <name type="common">Guinea worm</name>
    <dbReference type="NCBI Taxonomy" id="318479"/>
    <lineage>
        <taxon>Eukaryota</taxon>
        <taxon>Metazoa</taxon>
        <taxon>Ecdysozoa</taxon>
        <taxon>Nematoda</taxon>
        <taxon>Chromadorea</taxon>
        <taxon>Rhabditida</taxon>
        <taxon>Spirurina</taxon>
        <taxon>Dracunculoidea</taxon>
        <taxon>Dracunculidae</taxon>
        <taxon>Dracunculus</taxon>
    </lineage>
</organism>
<name>A0A0N4U404_DRAME</name>
<proteinExistence type="inferred from homology"/>
<evidence type="ECO:0000256" key="1">
    <source>
        <dbReference type="ARBA" id="ARBA00012612"/>
    </source>
</evidence>
<evidence type="ECO:0000256" key="7">
    <source>
        <dbReference type="ARBA" id="ARBA00047804"/>
    </source>
</evidence>